<name>A0ABQ5EGK7_9ASTR</name>
<evidence type="ECO:0000313" key="4">
    <source>
        <dbReference type="Proteomes" id="UP001151760"/>
    </source>
</evidence>
<feature type="compositionally biased region" description="Basic and acidic residues" evidence="1">
    <location>
        <begin position="49"/>
        <end position="61"/>
    </location>
</feature>
<dbReference type="PANTHER" id="PTHR24559:SF444">
    <property type="entry name" value="REVERSE TRANSCRIPTASE DOMAIN-CONTAINING PROTEIN"/>
    <property type="match status" value="1"/>
</dbReference>
<comment type="caution">
    <text evidence="3">The sequence shown here is derived from an EMBL/GenBank/DDBJ whole genome shotgun (WGS) entry which is preliminary data.</text>
</comment>
<keyword evidence="3" id="KW-0808">Transferase</keyword>
<dbReference type="InterPro" id="IPR043502">
    <property type="entry name" value="DNA/RNA_pol_sf"/>
</dbReference>
<dbReference type="InterPro" id="IPR000477">
    <property type="entry name" value="RT_dom"/>
</dbReference>
<dbReference type="SUPFAM" id="SSF56672">
    <property type="entry name" value="DNA/RNA polymerases"/>
    <property type="match status" value="1"/>
</dbReference>
<dbReference type="PANTHER" id="PTHR24559">
    <property type="entry name" value="TRANSPOSON TY3-I GAG-POL POLYPROTEIN"/>
    <property type="match status" value="1"/>
</dbReference>
<evidence type="ECO:0000256" key="1">
    <source>
        <dbReference type="SAM" id="MobiDB-lite"/>
    </source>
</evidence>
<feature type="compositionally biased region" description="Pro residues" evidence="1">
    <location>
        <begin position="68"/>
        <end position="78"/>
    </location>
</feature>
<reference evidence="3" key="2">
    <citation type="submission" date="2022-01" db="EMBL/GenBank/DDBJ databases">
        <authorList>
            <person name="Yamashiro T."/>
            <person name="Shiraishi A."/>
            <person name="Satake H."/>
            <person name="Nakayama K."/>
        </authorList>
    </citation>
    <scope>NUCLEOTIDE SEQUENCE</scope>
</reference>
<dbReference type="CDD" id="cd01647">
    <property type="entry name" value="RT_LTR"/>
    <property type="match status" value="1"/>
</dbReference>
<keyword evidence="3" id="KW-0548">Nucleotidyltransferase</keyword>
<dbReference type="InterPro" id="IPR053134">
    <property type="entry name" value="RNA-dir_DNA_polymerase"/>
</dbReference>
<feature type="region of interest" description="Disordered" evidence="1">
    <location>
        <begin position="1"/>
        <end position="80"/>
    </location>
</feature>
<dbReference type="Gene3D" id="3.30.70.270">
    <property type="match status" value="2"/>
</dbReference>
<feature type="domain" description="Reverse transcriptase" evidence="2">
    <location>
        <begin position="521"/>
        <end position="725"/>
    </location>
</feature>
<dbReference type="Proteomes" id="UP001151760">
    <property type="component" value="Unassembled WGS sequence"/>
</dbReference>
<evidence type="ECO:0000259" key="2">
    <source>
        <dbReference type="PROSITE" id="PS50878"/>
    </source>
</evidence>
<gene>
    <name evidence="3" type="ORF">Tco_0976213</name>
</gene>
<feature type="compositionally biased region" description="Polar residues" evidence="1">
    <location>
        <begin position="1"/>
        <end position="19"/>
    </location>
</feature>
<feature type="compositionally biased region" description="Basic and acidic residues" evidence="1">
    <location>
        <begin position="405"/>
        <end position="420"/>
    </location>
</feature>
<dbReference type="GO" id="GO:0003964">
    <property type="term" value="F:RNA-directed DNA polymerase activity"/>
    <property type="evidence" value="ECO:0007669"/>
    <property type="project" value="UniProtKB-KW"/>
</dbReference>
<dbReference type="InterPro" id="IPR021109">
    <property type="entry name" value="Peptidase_aspartic_dom_sf"/>
</dbReference>
<keyword evidence="4" id="KW-1185">Reference proteome</keyword>
<accession>A0ABQ5EGK7</accession>
<proteinExistence type="predicted"/>
<dbReference type="PROSITE" id="PS50878">
    <property type="entry name" value="RT_POL"/>
    <property type="match status" value="1"/>
</dbReference>
<reference evidence="3" key="1">
    <citation type="journal article" date="2022" name="Int. J. Mol. Sci.">
        <title>Draft Genome of Tanacetum Coccineum: Genomic Comparison of Closely Related Tanacetum-Family Plants.</title>
        <authorList>
            <person name="Yamashiro T."/>
            <person name="Shiraishi A."/>
            <person name="Nakayama K."/>
            <person name="Satake H."/>
        </authorList>
    </citation>
    <scope>NUCLEOTIDE SEQUENCE</scope>
</reference>
<keyword evidence="3" id="KW-0695">RNA-directed DNA polymerase</keyword>
<evidence type="ECO:0000313" key="3">
    <source>
        <dbReference type="EMBL" id="GJT50056.1"/>
    </source>
</evidence>
<dbReference type="CDD" id="cd00303">
    <property type="entry name" value="retropepsin_like"/>
    <property type="match status" value="1"/>
</dbReference>
<dbReference type="InterPro" id="IPR043128">
    <property type="entry name" value="Rev_trsase/Diguanyl_cyclase"/>
</dbReference>
<dbReference type="Gene3D" id="3.10.10.10">
    <property type="entry name" value="HIV Type 1 Reverse Transcriptase, subunit A, domain 1"/>
    <property type="match status" value="1"/>
</dbReference>
<dbReference type="EMBL" id="BQNB010016289">
    <property type="protein sequence ID" value="GJT50056.1"/>
    <property type="molecule type" value="Genomic_DNA"/>
</dbReference>
<sequence length="869" mass="98080">MNTASTSGSGTLPSNTITNPREDLKGITTRSGVAYKGPTIPTTSSSPKVVERETEVTKDTPVEAPVSAPKPNPKPSIPYPSRLNHQKLREKANNQMEIFFQIFQDLHFDISFADALILMPKFASTIKSLLSNKEKLFELARTPLNEHCSAVLLKTLPEKLGDPDKFLIPCDFPGMDVCLALADLGASINLMPLSMWKKLSLPELTPTCMTLELADRSISRPIGVAEDVFIKVGKFHFPADFVVVDFDADPRVPLILGRSFLKTGRALIDVYAGELTLRVGNKAVTFNLDQTLRYSSNYDDISVNRIDVIDVACEEYSQEVLGFFVSGNPTLSTEPIVSTSSPTLTPFGDSDFLLEETNAFLAIKDEPISPEIDDSYYDSEGDILLLEKFLNDDPSSPPLPPQELKVVEPKNEKSSIDKPPEVELKDLPPHLEYAFLEGTDKLPVIIAKDLKDEEKAALIKVLKSHKRALAWQLSDIKGINPEFCTHKILMEDDFKPAVQHQRRVNPKIHEVIKKEVLKLLDAELIYHISDSPWVSPVHCVPKKGGFTIVENEENELIPTRMVTGWRVCIDYRKLNDATRKDHFPLPFMDQMLERLAGNEYYCFLDGFSGYFQIPIDPQDQEKTTFTCPYGTFAYRRMPFGLCNAPGTFQRCMMAIFHDMIKKTIKVFMDDFLVFGNSFETCLSHLDKMLKRCEDTNLCLNWEKSHFMVKEGIVLGHKISKNGIEVDKAKVDVIAKLPRPTTVKGIRSFLGHAGFYRSFIQDFSKIARPMTRLLEKDTSFFFSKECIEAFQTILIAPPDWDYPLSLCCDASDYCHKYVYTDHSALKISFAKKDSKQYCSDGLLLPIVHFTVIDTKEEPRKPRGRSSFLPN</sequence>
<dbReference type="Pfam" id="PF00078">
    <property type="entry name" value="RVT_1"/>
    <property type="match status" value="1"/>
</dbReference>
<feature type="region of interest" description="Disordered" evidence="1">
    <location>
        <begin position="394"/>
        <end position="420"/>
    </location>
</feature>
<protein>
    <submittedName>
        <fullName evidence="3">Reverse transcriptase domain-containing protein</fullName>
    </submittedName>
</protein>
<dbReference type="Gene3D" id="2.40.70.10">
    <property type="entry name" value="Acid Proteases"/>
    <property type="match status" value="1"/>
</dbReference>
<organism evidence="3 4">
    <name type="scientific">Tanacetum coccineum</name>
    <dbReference type="NCBI Taxonomy" id="301880"/>
    <lineage>
        <taxon>Eukaryota</taxon>
        <taxon>Viridiplantae</taxon>
        <taxon>Streptophyta</taxon>
        <taxon>Embryophyta</taxon>
        <taxon>Tracheophyta</taxon>
        <taxon>Spermatophyta</taxon>
        <taxon>Magnoliopsida</taxon>
        <taxon>eudicotyledons</taxon>
        <taxon>Gunneridae</taxon>
        <taxon>Pentapetalae</taxon>
        <taxon>asterids</taxon>
        <taxon>campanulids</taxon>
        <taxon>Asterales</taxon>
        <taxon>Asteraceae</taxon>
        <taxon>Asteroideae</taxon>
        <taxon>Anthemideae</taxon>
        <taxon>Anthemidinae</taxon>
        <taxon>Tanacetum</taxon>
    </lineage>
</organism>